<dbReference type="Proteomes" id="UP001424741">
    <property type="component" value="Unassembled WGS sequence"/>
</dbReference>
<gene>
    <name evidence="1" type="ORF">Rhal01_02907</name>
</gene>
<keyword evidence="2" id="KW-1185">Reference proteome</keyword>
<comment type="caution">
    <text evidence="1">The sequence shown here is derived from an EMBL/GenBank/DDBJ whole genome shotgun (WGS) entry which is preliminary data.</text>
</comment>
<dbReference type="EMBL" id="BAABRL010000009">
    <property type="protein sequence ID" value="GAA5496722.1"/>
    <property type="molecule type" value="Genomic_DNA"/>
</dbReference>
<name>A0ABP9V236_9BACT</name>
<reference evidence="1 2" key="1">
    <citation type="submission" date="2024-02" db="EMBL/GenBank/DDBJ databases">
        <title>Rubritalea halochordaticola NBRC 107102.</title>
        <authorList>
            <person name="Ichikawa N."/>
            <person name="Katano-Makiyama Y."/>
            <person name="Hidaka K."/>
        </authorList>
    </citation>
    <scope>NUCLEOTIDE SEQUENCE [LARGE SCALE GENOMIC DNA]</scope>
    <source>
        <strain evidence="1 2">NBRC 107102</strain>
    </source>
</reference>
<evidence type="ECO:0000313" key="1">
    <source>
        <dbReference type="EMBL" id="GAA5496722.1"/>
    </source>
</evidence>
<protein>
    <submittedName>
        <fullName evidence="1">Uncharacterized protein</fullName>
    </submittedName>
</protein>
<accession>A0ABP9V236</accession>
<organism evidence="1 2">
    <name type="scientific">Rubritalea halochordaticola</name>
    <dbReference type="NCBI Taxonomy" id="714537"/>
    <lineage>
        <taxon>Bacteria</taxon>
        <taxon>Pseudomonadati</taxon>
        <taxon>Verrucomicrobiota</taxon>
        <taxon>Verrucomicrobiia</taxon>
        <taxon>Verrucomicrobiales</taxon>
        <taxon>Rubritaleaceae</taxon>
        <taxon>Rubritalea</taxon>
    </lineage>
</organism>
<evidence type="ECO:0000313" key="2">
    <source>
        <dbReference type="Proteomes" id="UP001424741"/>
    </source>
</evidence>
<sequence>MVSCSENQKPEEISSQEQDFVPFTHSLDDYNAAVSAVLDPQNITYDIVGGTGTVSGSSIREKCVVRITSEYDLVSLEKVLRTQLKKAFTNRKLIRVKCELEYVGAVAIVAIKSEWVISNNNGDSSVQNEEKNENLGAESVDKKLKSAKSEALRGNLDAAILVLNHYRYVVHDYEKAYFWGVVVDKLRPGYADNLLAGIRGDIESECFETQEMEGSGTTTIPDIE</sequence>
<proteinExistence type="predicted"/>